<evidence type="ECO:0000313" key="3">
    <source>
        <dbReference type="EMBL" id="BAO31349.1"/>
    </source>
</evidence>
<dbReference type="AlphaFoldDB" id="W0SJI3"/>
<dbReference type="SUPFAM" id="SSF47090">
    <property type="entry name" value="PGBD-like"/>
    <property type="match status" value="1"/>
</dbReference>
<feature type="chain" id="PRO_5004795885" evidence="1">
    <location>
        <begin position="25"/>
        <end position="525"/>
    </location>
</feature>
<dbReference type="InterPro" id="IPR025493">
    <property type="entry name" value="DUF4384"/>
</dbReference>
<dbReference type="Proteomes" id="UP000031637">
    <property type="component" value="Chromosome"/>
</dbReference>
<proteinExistence type="predicted"/>
<dbReference type="InterPro" id="IPR036365">
    <property type="entry name" value="PGBD-like_sf"/>
</dbReference>
<accession>W0SJI3</accession>
<dbReference type="PROSITE" id="PS51257">
    <property type="entry name" value="PROKAR_LIPOPROTEIN"/>
    <property type="match status" value="1"/>
</dbReference>
<dbReference type="KEGG" id="shd:SUTH_03579"/>
<feature type="domain" description="DUF4384" evidence="2">
    <location>
        <begin position="402"/>
        <end position="475"/>
    </location>
</feature>
<dbReference type="Pfam" id="PF14326">
    <property type="entry name" value="DUF4384"/>
    <property type="match status" value="1"/>
</dbReference>
<organism evidence="3 4">
    <name type="scientific">Sulfuritalea hydrogenivorans sk43H</name>
    <dbReference type="NCBI Taxonomy" id="1223802"/>
    <lineage>
        <taxon>Bacteria</taxon>
        <taxon>Pseudomonadati</taxon>
        <taxon>Pseudomonadota</taxon>
        <taxon>Betaproteobacteria</taxon>
        <taxon>Nitrosomonadales</taxon>
        <taxon>Sterolibacteriaceae</taxon>
        <taxon>Sulfuritalea</taxon>
    </lineage>
</organism>
<dbReference type="EMBL" id="AP012547">
    <property type="protein sequence ID" value="BAO31349.1"/>
    <property type="molecule type" value="Genomic_DNA"/>
</dbReference>
<evidence type="ECO:0000313" key="4">
    <source>
        <dbReference type="Proteomes" id="UP000031637"/>
    </source>
</evidence>
<reference evidence="3 4" key="1">
    <citation type="journal article" date="2014" name="Syst. Appl. Microbiol.">
        <title>Complete genomes of freshwater sulfur oxidizers Sulfuricella denitrificans skB26 and Sulfuritalea hydrogenivorans sk43H: genetic insights into the sulfur oxidation pathway of betaproteobacteria.</title>
        <authorList>
            <person name="Watanabe T."/>
            <person name="Kojima H."/>
            <person name="Fukui M."/>
        </authorList>
    </citation>
    <scope>NUCLEOTIDE SEQUENCE [LARGE SCALE GENOMIC DNA]</scope>
    <source>
        <strain evidence="3">DSM22779</strain>
    </source>
</reference>
<evidence type="ECO:0000259" key="2">
    <source>
        <dbReference type="Pfam" id="PF14326"/>
    </source>
</evidence>
<dbReference type="STRING" id="1223802.SUTH_03579"/>
<evidence type="ECO:0000256" key="1">
    <source>
        <dbReference type="SAM" id="SignalP"/>
    </source>
</evidence>
<dbReference type="OrthoDB" id="7052188at2"/>
<dbReference type="RefSeq" id="WP_052473776.1">
    <property type="nucleotide sequence ID" value="NZ_AP012547.1"/>
</dbReference>
<protein>
    <submittedName>
        <fullName evidence="3">Peptidoglycan-binding domain 1 protein</fullName>
    </submittedName>
</protein>
<keyword evidence="4" id="KW-1185">Reference proteome</keyword>
<feature type="signal peptide" evidence="1">
    <location>
        <begin position="1"/>
        <end position="24"/>
    </location>
</feature>
<dbReference type="Gene3D" id="3.40.50.10610">
    <property type="entry name" value="ABC-type transport auxiliary lipoprotein component"/>
    <property type="match status" value="1"/>
</dbReference>
<sequence>MSVLSPKRLSLGFSLLAFSAVACAQLGPSGPAAAATSAAGPKTPATKTITNFTQALRCMDQLFLAHGKQGIVITSAGVPDETGKVRTGTKEMVITAIAKMTLQSNAFEFIDFHGGGDDLARLFEARGDAGRKIPDYYIRGSITQMDDNSVRSSKGAGISLPFLDLGYSKDESFDLISMDMSVGEAATRKILPVTSTSNTMVMVKGGKSGEAGGKLGKIGLSFNLDLSRSEGLGATTRTLLELSLIETLGKFTQVPYWRCLDTDITNPLIRDQARESYDMLQDKERITFVQRKLGGSMNRYKGPVDGVINADLKQAVGEYQAAVGLVANGQIDFDLYASLLDDMQNSLAALPAVKPASVPGVSAAIGAPPAAAAPAYVPPGASVPTANAFRINLDSEKGGRPTYRVGEFLSMNLSLSSDGTAYCYYEDNARNTARIFPNQFQSNPTLRGNSSVRLPSGGFKIRFDQAGRERVACIGADRELVVPKALQGVRDLTPLPVKSVDEVVNQFRQVNPSAVVSQIDITVNR</sequence>
<dbReference type="HOGENOM" id="CLU_517455_0_0_4"/>
<gene>
    <name evidence="3" type="ORF">SUTH_03579</name>
</gene>
<name>W0SJI3_9PROT</name>
<keyword evidence="1" id="KW-0732">Signal</keyword>